<feature type="domain" description="PDZ" evidence="6">
    <location>
        <begin position="92"/>
        <end position="151"/>
    </location>
</feature>
<dbReference type="Pfam" id="PF17820">
    <property type="entry name" value="PDZ_6"/>
    <property type="match status" value="1"/>
</dbReference>
<dbReference type="RefSeq" id="WP_089356980.1">
    <property type="nucleotide sequence ID" value="NZ_FZPD01000003.1"/>
</dbReference>
<evidence type="ECO:0000313" key="7">
    <source>
        <dbReference type="EMBL" id="SNS96846.1"/>
    </source>
</evidence>
<keyword evidence="3 5" id="KW-0378">Hydrolase</keyword>
<dbReference type="Pfam" id="PF03572">
    <property type="entry name" value="Peptidase_S41"/>
    <property type="match status" value="1"/>
</dbReference>
<keyword evidence="2 5" id="KW-0645">Protease</keyword>
<gene>
    <name evidence="7" type="ORF">SAMN05421640_1821</name>
</gene>
<evidence type="ECO:0000256" key="3">
    <source>
        <dbReference type="ARBA" id="ARBA00022801"/>
    </source>
</evidence>
<dbReference type="GO" id="GO:0007165">
    <property type="term" value="P:signal transduction"/>
    <property type="evidence" value="ECO:0007669"/>
    <property type="project" value="TreeGrafter"/>
</dbReference>
<dbReference type="NCBIfam" id="TIGR00225">
    <property type="entry name" value="prc"/>
    <property type="match status" value="1"/>
</dbReference>
<dbReference type="CDD" id="cd06782">
    <property type="entry name" value="cpPDZ_CPP-like"/>
    <property type="match status" value="1"/>
</dbReference>
<keyword evidence="8" id="KW-1185">Reference proteome</keyword>
<dbReference type="SMART" id="SM00228">
    <property type="entry name" value="PDZ"/>
    <property type="match status" value="1"/>
</dbReference>
<dbReference type="Gene3D" id="3.30.750.44">
    <property type="match status" value="1"/>
</dbReference>
<dbReference type="SMART" id="SM00245">
    <property type="entry name" value="TSPc"/>
    <property type="match status" value="1"/>
</dbReference>
<evidence type="ECO:0000256" key="4">
    <source>
        <dbReference type="ARBA" id="ARBA00022825"/>
    </source>
</evidence>
<protein>
    <submittedName>
        <fullName evidence="7">C-terminal processing peptidase-3. Serine peptidase. MEROPS family S41A</fullName>
    </submittedName>
</protein>
<dbReference type="SUPFAM" id="SSF52096">
    <property type="entry name" value="ClpP/crotonase"/>
    <property type="match status" value="1"/>
</dbReference>
<sequence>MSRKVKILLPSILILIVTIAAVKPPTDRYFEILKNLDIFATLFKEVNTHYVDEVNPTTLMKSGIDEMLETLDPYTNYIAADDIETYRMMTTGEYSGIGAVVERKNGISTIVMPYEGFAAHEAGLRSGDEIHAINGISLNGKSQEEVRFLMKGQSNSEITLTVKRFGQDEMFDVKVKREKIAVDSVPYAGMVTDNIGYVRLTSFTQNVGRSIGIKVLDLMEQGAESIILDLRGNPGGLLHEAVNVSNVFVEKGKKIVAQKGKVRANDWIYKTLNDPVDPDIPVVVLTDNGSASASEIVSGVMQDYDRGVLIGRKTFGKGLVQIERPLSYDAVVKITTAKYYTPTGRCIQAIDYGNRNDDGSVGKIPDSLKNEFYTKNGRLVYDGGGIDPDVEVEKLDFAPITKSLLRNDHIFYYATEYYYKNEGLNPASPNELRLSDEEYEQFVKWLSKRDFDYVTKVEQETKDLIKIAKQEKKYTKLKSYFDALEKATRHNKDEDLITFKDEIVMLLEQEIAGRYFYERGIIESTFGKDPDVQAAISVLDDTTKYNSILNPN</sequence>
<dbReference type="InterPro" id="IPR001478">
    <property type="entry name" value="PDZ"/>
</dbReference>
<dbReference type="GO" id="GO:0008236">
    <property type="term" value="F:serine-type peptidase activity"/>
    <property type="evidence" value="ECO:0007669"/>
    <property type="project" value="UniProtKB-KW"/>
</dbReference>
<evidence type="ECO:0000259" key="6">
    <source>
        <dbReference type="PROSITE" id="PS50106"/>
    </source>
</evidence>
<dbReference type="PANTHER" id="PTHR32060">
    <property type="entry name" value="TAIL-SPECIFIC PROTEASE"/>
    <property type="match status" value="1"/>
</dbReference>
<dbReference type="PANTHER" id="PTHR32060:SF30">
    <property type="entry name" value="CARBOXY-TERMINAL PROCESSING PROTEASE CTPA"/>
    <property type="match status" value="1"/>
</dbReference>
<evidence type="ECO:0000256" key="2">
    <source>
        <dbReference type="ARBA" id="ARBA00022670"/>
    </source>
</evidence>
<dbReference type="SUPFAM" id="SSF50156">
    <property type="entry name" value="PDZ domain-like"/>
    <property type="match status" value="1"/>
</dbReference>
<name>A0A239IST9_EKHLU</name>
<dbReference type="Gene3D" id="3.90.226.10">
    <property type="entry name" value="2-enoyl-CoA Hydratase, Chain A, domain 1"/>
    <property type="match status" value="1"/>
</dbReference>
<dbReference type="GO" id="GO:0030288">
    <property type="term" value="C:outer membrane-bounded periplasmic space"/>
    <property type="evidence" value="ECO:0007669"/>
    <property type="project" value="TreeGrafter"/>
</dbReference>
<dbReference type="InterPro" id="IPR005151">
    <property type="entry name" value="Tail-specific_protease"/>
</dbReference>
<accession>A0A239IST9</accession>
<dbReference type="Proteomes" id="UP000198393">
    <property type="component" value="Unassembled WGS sequence"/>
</dbReference>
<dbReference type="InterPro" id="IPR041489">
    <property type="entry name" value="PDZ_6"/>
</dbReference>
<reference evidence="7 8" key="1">
    <citation type="submission" date="2017-06" db="EMBL/GenBank/DDBJ databases">
        <authorList>
            <person name="Kim H.J."/>
            <person name="Triplett B.A."/>
        </authorList>
    </citation>
    <scope>NUCLEOTIDE SEQUENCE [LARGE SCALE GENOMIC DNA]</scope>
    <source>
        <strain evidence="7 8">DSM 19307</strain>
    </source>
</reference>
<dbReference type="Gene3D" id="2.30.42.10">
    <property type="match status" value="1"/>
</dbReference>
<dbReference type="PROSITE" id="PS50106">
    <property type="entry name" value="PDZ"/>
    <property type="match status" value="1"/>
</dbReference>
<dbReference type="InterPro" id="IPR004447">
    <property type="entry name" value="Peptidase_S41A"/>
</dbReference>
<evidence type="ECO:0000256" key="1">
    <source>
        <dbReference type="ARBA" id="ARBA00009179"/>
    </source>
</evidence>
<keyword evidence="4 5" id="KW-0720">Serine protease</keyword>
<dbReference type="OrthoDB" id="9812068at2"/>
<evidence type="ECO:0000256" key="5">
    <source>
        <dbReference type="RuleBase" id="RU004404"/>
    </source>
</evidence>
<dbReference type="EMBL" id="FZPD01000003">
    <property type="protein sequence ID" value="SNS96846.1"/>
    <property type="molecule type" value="Genomic_DNA"/>
</dbReference>
<evidence type="ECO:0000313" key="8">
    <source>
        <dbReference type="Proteomes" id="UP000198393"/>
    </source>
</evidence>
<organism evidence="7 8">
    <name type="scientific">Ekhidna lutea</name>
    <dbReference type="NCBI Taxonomy" id="447679"/>
    <lineage>
        <taxon>Bacteria</taxon>
        <taxon>Pseudomonadati</taxon>
        <taxon>Bacteroidota</taxon>
        <taxon>Cytophagia</taxon>
        <taxon>Cytophagales</taxon>
        <taxon>Reichenbachiellaceae</taxon>
        <taxon>Ekhidna</taxon>
    </lineage>
</organism>
<dbReference type="CDD" id="cd07560">
    <property type="entry name" value="Peptidase_S41_CPP"/>
    <property type="match status" value="1"/>
</dbReference>
<comment type="similarity">
    <text evidence="1 5">Belongs to the peptidase S41A family.</text>
</comment>
<dbReference type="InterPro" id="IPR036034">
    <property type="entry name" value="PDZ_sf"/>
</dbReference>
<dbReference type="InterPro" id="IPR029045">
    <property type="entry name" value="ClpP/crotonase-like_dom_sf"/>
</dbReference>
<dbReference type="GO" id="GO:0006508">
    <property type="term" value="P:proteolysis"/>
    <property type="evidence" value="ECO:0007669"/>
    <property type="project" value="UniProtKB-KW"/>
</dbReference>
<dbReference type="GO" id="GO:0004175">
    <property type="term" value="F:endopeptidase activity"/>
    <property type="evidence" value="ECO:0007669"/>
    <property type="project" value="TreeGrafter"/>
</dbReference>
<dbReference type="AlphaFoldDB" id="A0A239IST9"/>
<proteinExistence type="inferred from homology"/>